<dbReference type="InterPro" id="IPR008969">
    <property type="entry name" value="CarboxyPept-like_regulatory"/>
</dbReference>
<dbReference type="Proteomes" id="UP000198757">
    <property type="component" value="Unassembled WGS sequence"/>
</dbReference>
<name>A0A1G6JI37_NIADE</name>
<keyword evidence="1" id="KW-0813">Transport</keyword>
<evidence type="ECO:0000259" key="2">
    <source>
        <dbReference type="Pfam" id="PF07715"/>
    </source>
</evidence>
<dbReference type="NCBIfam" id="TIGR04057">
    <property type="entry name" value="SusC_RagA_signa"/>
    <property type="match status" value="1"/>
</dbReference>
<dbReference type="InterPro" id="IPR018247">
    <property type="entry name" value="EF_Hand_1_Ca_BS"/>
</dbReference>
<dbReference type="EMBL" id="FMZO01000001">
    <property type="protein sequence ID" value="SDC18308.1"/>
    <property type="molecule type" value="Genomic_DNA"/>
</dbReference>
<dbReference type="InterPro" id="IPR023996">
    <property type="entry name" value="TonB-dep_OMP_SusC/RagA"/>
</dbReference>
<evidence type="ECO:0000313" key="4">
    <source>
        <dbReference type="Proteomes" id="UP000198757"/>
    </source>
</evidence>
<proteinExistence type="inferred from homology"/>
<dbReference type="PROSITE" id="PS52016">
    <property type="entry name" value="TONB_DEPENDENT_REC_3"/>
    <property type="match status" value="1"/>
</dbReference>
<dbReference type="NCBIfam" id="TIGR04056">
    <property type="entry name" value="OMP_RagA_SusC"/>
    <property type="match status" value="1"/>
</dbReference>
<dbReference type="Gene3D" id="2.170.130.10">
    <property type="entry name" value="TonB-dependent receptor, plug domain"/>
    <property type="match status" value="1"/>
</dbReference>
<dbReference type="InterPro" id="IPR012910">
    <property type="entry name" value="Plug_dom"/>
</dbReference>
<dbReference type="InterPro" id="IPR039426">
    <property type="entry name" value="TonB-dep_rcpt-like"/>
</dbReference>
<dbReference type="SUPFAM" id="SSF49464">
    <property type="entry name" value="Carboxypeptidase regulatory domain-like"/>
    <property type="match status" value="1"/>
</dbReference>
<keyword evidence="1" id="KW-0472">Membrane</keyword>
<dbReference type="AlphaFoldDB" id="A0A1G6JI37"/>
<organism evidence="3 4">
    <name type="scientific">Niabella drilacis (strain DSM 25811 / CCM 8410 / CCUG 62505 / LMG 26954 / E90)</name>
    <dbReference type="NCBI Taxonomy" id="1285928"/>
    <lineage>
        <taxon>Bacteria</taxon>
        <taxon>Pseudomonadati</taxon>
        <taxon>Bacteroidota</taxon>
        <taxon>Chitinophagia</taxon>
        <taxon>Chitinophagales</taxon>
        <taxon>Chitinophagaceae</taxon>
        <taxon>Niabella</taxon>
    </lineage>
</organism>
<keyword evidence="1" id="KW-0998">Cell outer membrane</keyword>
<dbReference type="FunFam" id="2.170.130.10:FF:000003">
    <property type="entry name" value="SusC/RagA family TonB-linked outer membrane protein"/>
    <property type="match status" value="1"/>
</dbReference>
<dbReference type="Pfam" id="PF07715">
    <property type="entry name" value="Plug"/>
    <property type="match status" value="1"/>
</dbReference>
<gene>
    <name evidence="3" type="ORF">SAMN04487894_101542</name>
</gene>
<dbReference type="STRING" id="1285928.SAMN04487894_101542"/>
<keyword evidence="1" id="KW-0812">Transmembrane</keyword>
<comment type="subcellular location">
    <subcellularLocation>
        <location evidence="1">Cell outer membrane</location>
        <topology evidence="1">Multi-pass membrane protein</topology>
    </subcellularLocation>
</comment>
<reference evidence="4" key="1">
    <citation type="submission" date="2016-10" db="EMBL/GenBank/DDBJ databases">
        <authorList>
            <person name="Varghese N."/>
            <person name="Submissions S."/>
        </authorList>
    </citation>
    <scope>NUCLEOTIDE SEQUENCE [LARGE SCALE GENOMIC DNA]</scope>
    <source>
        <strain evidence="4">DSM 25811 / CCM 8410 / LMG 26954 / E90</strain>
    </source>
</reference>
<dbReference type="SUPFAM" id="SSF56935">
    <property type="entry name" value="Porins"/>
    <property type="match status" value="1"/>
</dbReference>
<dbReference type="GO" id="GO:0009279">
    <property type="term" value="C:cell outer membrane"/>
    <property type="evidence" value="ECO:0007669"/>
    <property type="project" value="UniProtKB-SubCell"/>
</dbReference>
<accession>A0A1G6JI37</accession>
<evidence type="ECO:0000313" key="3">
    <source>
        <dbReference type="EMBL" id="SDC18308.1"/>
    </source>
</evidence>
<dbReference type="Pfam" id="PF13715">
    <property type="entry name" value="CarbopepD_reg_2"/>
    <property type="match status" value="1"/>
</dbReference>
<dbReference type="PROSITE" id="PS00018">
    <property type="entry name" value="EF_HAND_1"/>
    <property type="match status" value="1"/>
</dbReference>
<protein>
    <submittedName>
        <fullName evidence="3">TonB-linked outer membrane protein, SusC/RagA family</fullName>
    </submittedName>
</protein>
<evidence type="ECO:0000256" key="1">
    <source>
        <dbReference type="PROSITE-ProRule" id="PRU01360"/>
    </source>
</evidence>
<dbReference type="InterPro" id="IPR037066">
    <property type="entry name" value="Plug_dom_sf"/>
</dbReference>
<comment type="similarity">
    <text evidence="1">Belongs to the TonB-dependent receptor family.</text>
</comment>
<dbReference type="InterPro" id="IPR023997">
    <property type="entry name" value="TonB-dep_OMP_SusC/RagA_CS"/>
</dbReference>
<keyword evidence="4" id="KW-1185">Reference proteome</keyword>
<feature type="domain" description="TonB-dependent receptor plug" evidence="2">
    <location>
        <begin position="228"/>
        <end position="335"/>
    </location>
</feature>
<sequence length="1170" mass="130662">MYLESQGRPFFKRQGLAKTLLVMKMIAFFLLVTFMQVSAGSFAQRITISRNNIPIKKLFKEIERQTGYQFFYKEKLFRQASKTNVYVVNGTLEQVLDQCFRELRLAYSIVDKVVVITEKDLPVKKQEVLEIVAPAAMLVSGKVVDDQNRPLRGVTVTNIRTGIATQTDEAGNFRIEAHIGDPIEFSSIGYEKVQYKTDANTTGIVIRLKMAVTNLDETVVVGYGTQKKLTVTGAVSSVSTEQLKQSSSASLANALAGRLTGLTSLQSGGGQPGRDDAVMYLRGAATTNSTDMLILIDGVPRDNIRTLDPNEVATVTVLKDASATAVFGVRGANGVMLITTRRGSEGKIAFNASIDQSYTSFTREPERLHSVDYMKLRNEAAENDGNPAPFSQADIDRYTNPLAGLDPNDPNYAGQVKLRQYMYPDHDYYREYVARYSPQTRVNLSATGGTSKINYFVNGLYLHQGGNLKTEPQLVLGYDPSSWMDRYSFRANLDYKITASLKSFLNIGSYIERVNMPQSGQVYGYNTNWMMNDIINMTQSILPITPGPTTIAGFGVAPGQIVDPTLNGDRYMDRSAFEIINRMGYRSELRSNLNSTLGAEWDLSNAVTKGLSMKGMISYDAKATTGSEGQKLERLYRSLVNTTTNGLSYAEARSSESLLSLGKAADSRYNINLQGSVNYNRSFEKHAVTGMVLVQRDNWEVPQGSSEQLIPYNVVGFASRFTYGFDNRYLTEVNMGYNGSEQFAPKKRFGFFPAASLGWVVSNEKFFKPLRDVITNLKFRASYGKVGNDQIGGRRFLYTDNITMGGGPLPSLGLGRGVNLGLLGNSSITWETAVKKNLGVDIGLFGDLTASFDYFTEHRSDILISRQSVPILQGVPLGNIPKVNMGIVDNKGYELELTYNKTFSKDFSLLVKGNYSYNHNTVRFIDEPIRDSSYAYQFQQTGYSLGQLWGYKIDYGNGNGYFNSKEELDAYLAKTTYGFGSPRVGDFKYLDLNGDGEVNDKDLAPIGYPAIPRVNFGFMFSVRYKGMELTPFFQGVTQYYAPFQYQGAYEYNFRGTYFGYQRTAWTAERYANGEKITYPALSTHQNTNHVANDFFVMDRSFIRLKNIELAYTLPAGALKRFAVQGFRVYVSAYNYFTWDRLRMNHLDPEGTSALGYPITKSLNFGANITF</sequence>
<keyword evidence="1" id="KW-1134">Transmembrane beta strand</keyword>